<feature type="coiled-coil region" evidence="1">
    <location>
        <begin position="238"/>
        <end position="265"/>
    </location>
</feature>
<name>A0A1Q5ZWR7_9SPHI</name>
<dbReference type="STRING" id="1302689.RG47T_1665"/>
<dbReference type="InterPro" id="IPR003399">
    <property type="entry name" value="Mce/MlaD"/>
</dbReference>
<dbReference type="EMBL" id="MPPL01000001">
    <property type="protein sequence ID" value="OKS86214.1"/>
    <property type="molecule type" value="Genomic_DNA"/>
</dbReference>
<organism evidence="4 5">
    <name type="scientific">Mucilaginibacter polytrichastri</name>
    <dbReference type="NCBI Taxonomy" id="1302689"/>
    <lineage>
        <taxon>Bacteria</taxon>
        <taxon>Pseudomonadati</taxon>
        <taxon>Bacteroidota</taxon>
        <taxon>Sphingobacteriia</taxon>
        <taxon>Sphingobacteriales</taxon>
        <taxon>Sphingobacteriaceae</taxon>
        <taxon>Mucilaginibacter</taxon>
    </lineage>
</organism>
<dbReference type="InterPro" id="IPR000727">
    <property type="entry name" value="T_SNARE_dom"/>
</dbReference>
<dbReference type="PANTHER" id="PTHR33371">
    <property type="entry name" value="INTERMEMBRANE PHOSPHOLIPID TRANSPORT SYSTEM BINDING PROTEIN MLAD-RELATED"/>
    <property type="match status" value="1"/>
</dbReference>
<keyword evidence="2" id="KW-0472">Membrane</keyword>
<gene>
    <name evidence="4" type="ORF">RG47T_1665</name>
</gene>
<reference evidence="4 5" key="1">
    <citation type="submission" date="2016-11" db="EMBL/GenBank/DDBJ databases">
        <title>Whole Genome Sequencing of Mucilaginibacter polytrichastri RG4-7(T) isolated from the moss sample.</title>
        <authorList>
            <person name="Li Y."/>
        </authorList>
    </citation>
    <scope>NUCLEOTIDE SEQUENCE [LARGE SCALE GENOMIC DNA]</scope>
    <source>
        <strain evidence="4 5">RG4-7</strain>
    </source>
</reference>
<comment type="caution">
    <text evidence="4">The sequence shown here is derived from an EMBL/GenBank/DDBJ whole genome shotgun (WGS) entry which is preliminary data.</text>
</comment>
<proteinExistence type="predicted"/>
<dbReference type="RefSeq" id="WP_074488938.1">
    <property type="nucleotide sequence ID" value="NZ_FPAM01000013.1"/>
</dbReference>
<evidence type="ECO:0000256" key="2">
    <source>
        <dbReference type="SAM" id="Phobius"/>
    </source>
</evidence>
<keyword evidence="2" id="KW-0812">Transmembrane</keyword>
<protein>
    <recommendedName>
        <fullName evidence="3">t-SNARE coiled-coil homology domain-containing protein</fullName>
    </recommendedName>
</protein>
<dbReference type="OrthoDB" id="9769132at2"/>
<keyword evidence="2" id="KW-1133">Transmembrane helix</keyword>
<accession>A0A1Q5ZWR7</accession>
<dbReference type="PROSITE" id="PS50192">
    <property type="entry name" value="T_SNARE"/>
    <property type="match status" value="1"/>
</dbReference>
<sequence>MKINNETKVGILTVLAIAILLLGYSYLKGSDVFSGDNRFYAVYRSVEGLTVSKPVLVNGFPIGKVSKMQLRPDGRTIVQFKIDHQYNVPVNTLAKLESTDLLGGKAIIFELGTSKEYAEDQDTLRADVQGSLAESLQPIQRKAELLFAKLDSTLSSVNKILNPDFQKNVDRSFLSIANSLQTLEGTTKKIDNLVGGQSKHIGNIMNNAEVVSSNLKVTTAHLQTVSTNFETFSTDLANGNVKQTLDNANKTVADLQATVAKINNGTGSLSLLLNDDKMYNNLNAASGNLNNLFIDIKAHPSRYVSFSVFGGKKDK</sequence>
<dbReference type="PANTHER" id="PTHR33371:SF4">
    <property type="entry name" value="INTERMEMBRANE PHOSPHOLIPID TRANSPORT SYSTEM BINDING PROTEIN MLAD"/>
    <property type="match status" value="1"/>
</dbReference>
<evidence type="ECO:0000256" key="1">
    <source>
        <dbReference type="SAM" id="Coils"/>
    </source>
</evidence>
<evidence type="ECO:0000259" key="3">
    <source>
        <dbReference type="PROSITE" id="PS50192"/>
    </source>
</evidence>
<feature type="transmembrane region" description="Helical" evidence="2">
    <location>
        <begin position="9"/>
        <end position="27"/>
    </location>
</feature>
<feature type="domain" description="T-SNARE coiled-coil homology" evidence="3">
    <location>
        <begin position="163"/>
        <end position="225"/>
    </location>
</feature>
<dbReference type="Pfam" id="PF02470">
    <property type="entry name" value="MlaD"/>
    <property type="match status" value="1"/>
</dbReference>
<keyword evidence="1" id="KW-0175">Coiled coil</keyword>
<evidence type="ECO:0000313" key="5">
    <source>
        <dbReference type="Proteomes" id="UP000186720"/>
    </source>
</evidence>
<dbReference type="AlphaFoldDB" id="A0A1Q5ZWR7"/>
<dbReference type="InterPro" id="IPR052336">
    <property type="entry name" value="MlaD_Phospholipid_Transporter"/>
</dbReference>
<dbReference type="Proteomes" id="UP000186720">
    <property type="component" value="Unassembled WGS sequence"/>
</dbReference>
<evidence type="ECO:0000313" key="4">
    <source>
        <dbReference type="EMBL" id="OKS86214.1"/>
    </source>
</evidence>
<keyword evidence="5" id="KW-1185">Reference proteome</keyword>